<evidence type="ECO:0000256" key="4">
    <source>
        <dbReference type="ARBA" id="ARBA00023004"/>
    </source>
</evidence>
<dbReference type="GO" id="GO:0005506">
    <property type="term" value="F:iron ion binding"/>
    <property type="evidence" value="ECO:0007669"/>
    <property type="project" value="UniProtKB-UniRule"/>
</dbReference>
<dbReference type="GO" id="GO:0036139">
    <property type="term" value="F:peptidyl-histidine dioxygenase activity"/>
    <property type="evidence" value="ECO:0007669"/>
    <property type="project" value="UniProtKB-EC"/>
</dbReference>
<reference evidence="12" key="1">
    <citation type="submission" date="2021-11" db="EMBL/GenBank/DDBJ databases">
        <authorList>
            <consortium name="Genoscope - CEA"/>
            <person name="William W."/>
        </authorList>
    </citation>
    <scope>NUCLEOTIDE SEQUENCE</scope>
</reference>
<keyword evidence="2" id="KW-0690">Ribosome biogenesis</keyword>
<dbReference type="GO" id="GO:0032453">
    <property type="term" value="F:histone H3K4 demethylase activity"/>
    <property type="evidence" value="ECO:0007669"/>
    <property type="project" value="TreeGrafter"/>
</dbReference>
<dbReference type="SUPFAM" id="SSF51197">
    <property type="entry name" value="Clavaminate synthase-like"/>
    <property type="match status" value="1"/>
</dbReference>
<dbReference type="Gene3D" id="2.60.120.650">
    <property type="entry name" value="Cupin"/>
    <property type="match status" value="1"/>
</dbReference>
<dbReference type="EMBL" id="CAKKNE010000001">
    <property type="protein sequence ID" value="CAH0364189.1"/>
    <property type="molecule type" value="Genomic_DNA"/>
</dbReference>
<dbReference type="EC" id="1.14.11.-" evidence="9"/>
<evidence type="ECO:0000259" key="10">
    <source>
        <dbReference type="PROSITE" id="PS51184"/>
    </source>
</evidence>
<dbReference type="SUPFAM" id="SSF49503">
    <property type="entry name" value="Cupredoxins"/>
    <property type="match status" value="1"/>
</dbReference>
<evidence type="ECO:0000256" key="7">
    <source>
        <dbReference type="ARBA" id="ARBA00047687"/>
    </source>
</evidence>
<evidence type="ECO:0000256" key="8">
    <source>
        <dbReference type="ARBA" id="ARBA00049465"/>
    </source>
</evidence>
<comment type="function">
    <text evidence="6">Oxygenase that can act as both a histone lysine demethylase and a ribosomal histidine hydroxylase. Is involved in the demethylation of trimethylated 'Lys-9' on histone H3 (H3K9me3), leading to an increase in ribosomal RNA expression. Also catalyzes the hydroxylation of 60S ribosomal protein L27a on 'His-39'. May play an important role in cell growth and survival. May be involved in ribosome biogenesis, most likely during the assembly process of pre-ribosomal particles.</text>
</comment>
<name>A0A8J2S974_9STRA</name>
<keyword evidence="4 9" id="KW-0408">Iron</keyword>
<evidence type="ECO:0000313" key="13">
    <source>
        <dbReference type="Proteomes" id="UP000789595"/>
    </source>
</evidence>
<keyword evidence="9" id="KW-0223">Dioxygenase</keyword>
<proteinExistence type="inferred from homology"/>
<keyword evidence="9" id="KW-0560">Oxidoreductase</keyword>
<keyword evidence="3 9" id="KW-0479">Metal-binding</keyword>
<organism evidence="12 13">
    <name type="scientific">Pelagomonas calceolata</name>
    <dbReference type="NCBI Taxonomy" id="35677"/>
    <lineage>
        <taxon>Eukaryota</taxon>
        <taxon>Sar</taxon>
        <taxon>Stramenopiles</taxon>
        <taxon>Ochrophyta</taxon>
        <taxon>Pelagophyceae</taxon>
        <taxon>Pelagomonadales</taxon>
        <taxon>Pelagomonadaceae</taxon>
        <taxon>Pelagomonas</taxon>
    </lineage>
</organism>
<dbReference type="GO" id="GO:0051864">
    <property type="term" value="F:histone H3K36 demethylase activity"/>
    <property type="evidence" value="ECO:0007669"/>
    <property type="project" value="TreeGrafter"/>
</dbReference>
<dbReference type="PROSITE" id="PS51184">
    <property type="entry name" value="JMJC"/>
    <property type="match status" value="1"/>
</dbReference>
<keyword evidence="13" id="KW-1185">Reference proteome</keyword>
<comment type="cofactor">
    <cofactor evidence="9">
        <name>Fe(2+)</name>
        <dbReference type="ChEBI" id="CHEBI:29033"/>
    </cofactor>
    <text evidence="9">Binds 1 Fe(2+) ion per subunit.</text>
</comment>
<accession>A0A8J2S974</accession>
<dbReference type="Pfam" id="PF08007">
    <property type="entry name" value="JmjC_2"/>
    <property type="match status" value="1"/>
</dbReference>
<evidence type="ECO:0000256" key="6">
    <source>
        <dbReference type="ARBA" id="ARBA00046256"/>
    </source>
</evidence>
<dbReference type="PANTHER" id="PTHR13096:SF7">
    <property type="entry name" value="RIBOSOMAL OXYGENASE 2"/>
    <property type="match status" value="1"/>
</dbReference>
<evidence type="ECO:0000256" key="5">
    <source>
        <dbReference type="ARBA" id="ARBA00034314"/>
    </source>
</evidence>
<evidence type="ECO:0000313" key="12">
    <source>
        <dbReference type="EMBL" id="CAH0364189.1"/>
    </source>
</evidence>
<dbReference type="InterPro" id="IPR008972">
    <property type="entry name" value="Cupredoxin"/>
</dbReference>
<dbReference type="InterPro" id="IPR003347">
    <property type="entry name" value="JmjC_dom"/>
</dbReference>
<dbReference type="Gene3D" id="2.60.40.420">
    <property type="entry name" value="Cupredoxins - blue copper proteins"/>
    <property type="match status" value="1"/>
</dbReference>
<comment type="caution">
    <text evidence="12">The sequence shown here is derived from an EMBL/GenBank/DDBJ whole genome shotgun (WGS) entry which is preliminary data.</text>
</comment>
<gene>
    <name evidence="12" type="ORF">PECAL_1P05420</name>
</gene>
<evidence type="ECO:0000259" key="11">
    <source>
        <dbReference type="PROSITE" id="PS51485"/>
    </source>
</evidence>
<dbReference type="OrthoDB" id="206986at2759"/>
<sequence>MRRTLLAVALTTANAQRKLFSQLPAEFDEAFDHEPLFIPAAAQPDDAAYLAALADLATPQSIYAAASATDARSPTGDKVKMPSSHEGCAHHLEDGGSFVVKYEKLSDAALAEPAAAPLVGAWHDVADRFKTAASMHVYVTGSGGKALPPHTDTTDVLVAQLSGSKEWQVCAPSNDKAPFASTAFRAELLEAERGSHGCSQFEQELRDEPELSCETYVLAPGDSLYLPKGVAHSAVATDDSAHLTVGLKRVTWRRVFDELLDRPGLFGAESGWANRRLFSVFRGQKAPPTRRARAKRALKTLEAAGDASAVPWRRAFPTWTLGFDNGQAVPGRDAYQQRDALAKALVDALGGDEDLAQALADDDRFVDAVRATFESPKSLGSQPAVLDAGACDEYAFVSGATRRRATTADVNWEAMHPSASANTLTVAAGTTVTFTWTDNHDVWEFASEADYNSCNFAGAVEKASTSVQTVDVAAPTTAATTKYFGCAVSSHCEDGQKIAISWTDADGCLSTEEYQCDSNCDGSCDQCNEGCDDSCNEDCDEDSEGNYCDDYDYGCNYDCDQNCNMGCDEECNSDCDGSCDGSCSCKDADAASTRAAASGAVLIAVVAALL</sequence>
<dbReference type="Pfam" id="PF02298">
    <property type="entry name" value="Cu_bind_like"/>
    <property type="match status" value="1"/>
</dbReference>
<comment type="catalytic activity">
    <reaction evidence="7">
        <text>L-histidyl-[ribosomal protein uL15] + 2-oxoglutarate + O2 = (3S)-3-hydroxy-L-histidyl-[ribosomal protein uL15] + succinate + CO2</text>
        <dbReference type="Rhea" id="RHEA:54024"/>
        <dbReference type="Rhea" id="RHEA-COMP:13760"/>
        <dbReference type="Rhea" id="RHEA-COMP:13761"/>
        <dbReference type="ChEBI" id="CHEBI:15379"/>
        <dbReference type="ChEBI" id="CHEBI:16526"/>
        <dbReference type="ChEBI" id="CHEBI:16810"/>
        <dbReference type="ChEBI" id="CHEBI:29979"/>
        <dbReference type="ChEBI" id="CHEBI:30031"/>
        <dbReference type="ChEBI" id="CHEBI:138021"/>
    </reaction>
</comment>
<protein>
    <recommendedName>
        <fullName evidence="9">Bifunctional lysine-specific demethylase and histidyl-hydroxylase</fullName>
        <ecNumber evidence="9">1.14.11.-</ecNumber>
    </recommendedName>
</protein>
<dbReference type="GO" id="GO:0005730">
    <property type="term" value="C:nucleolus"/>
    <property type="evidence" value="ECO:0007669"/>
    <property type="project" value="UniProtKB-SubCell"/>
</dbReference>
<feature type="domain" description="Phytocyanin" evidence="11">
    <location>
        <begin position="406"/>
        <end position="504"/>
    </location>
</feature>
<dbReference type="Proteomes" id="UP000789595">
    <property type="component" value="Unassembled WGS sequence"/>
</dbReference>
<dbReference type="AlphaFoldDB" id="A0A8J2S974"/>
<dbReference type="PROSITE" id="PS51485">
    <property type="entry name" value="PHYTOCYANIN"/>
    <property type="match status" value="1"/>
</dbReference>
<dbReference type="PANTHER" id="PTHR13096">
    <property type="entry name" value="MINA53 MYC INDUCED NUCLEAR ANTIGEN"/>
    <property type="match status" value="1"/>
</dbReference>
<dbReference type="GO" id="GO:0042254">
    <property type="term" value="P:ribosome biogenesis"/>
    <property type="evidence" value="ECO:0007669"/>
    <property type="project" value="UniProtKB-KW"/>
</dbReference>
<comment type="subcellular location">
    <subcellularLocation>
        <location evidence="1">Nucleus</location>
        <location evidence="1">Nucleolus</location>
    </subcellularLocation>
</comment>
<evidence type="ECO:0000256" key="9">
    <source>
        <dbReference type="RuleBase" id="RU366061"/>
    </source>
</evidence>
<dbReference type="InterPro" id="IPR003245">
    <property type="entry name" value="Phytocyanin_dom"/>
</dbReference>
<keyword evidence="9" id="KW-0804">Transcription</keyword>
<comment type="catalytic activity">
    <reaction evidence="8">
        <text>L-histidyl-[protein] + 2-oxoglutarate + O2 = (3S)-3-hydroxy-L-histidyl-[protein] + succinate + CO2</text>
        <dbReference type="Rhea" id="RHEA:54256"/>
        <dbReference type="Rhea" id="RHEA-COMP:9745"/>
        <dbReference type="Rhea" id="RHEA-COMP:13840"/>
        <dbReference type="ChEBI" id="CHEBI:15379"/>
        <dbReference type="ChEBI" id="CHEBI:16526"/>
        <dbReference type="ChEBI" id="CHEBI:16810"/>
        <dbReference type="ChEBI" id="CHEBI:29979"/>
        <dbReference type="ChEBI" id="CHEBI:30031"/>
        <dbReference type="ChEBI" id="CHEBI:138021"/>
        <dbReference type="EC" id="1.14.11.79"/>
    </reaction>
</comment>
<comment type="similarity">
    <text evidence="5">Belongs to the ROX family. MINA53 subfamily.</text>
</comment>
<dbReference type="GO" id="GO:0009055">
    <property type="term" value="F:electron transfer activity"/>
    <property type="evidence" value="ECO:0007669"/>
    <property type="project" value="InterPro"/>
</dbReference>
<keyword evidence="9" id="KW-0539">Nucleus</keyword>
<feature type="domain" description="JmjC" evidence="10">
    <location>
        <begin position="101"/>
        <end position="264"/>
    </location>
</feature>
<evidence type="ECO:0000256" key="2">
    <source>
        <dbReference type="ARBA" id="ARBA00022517"/>
    </source>
</evidence>
<dbReference type="InterPro" id="IPR039994">
    <property type="entry name" value="NO66-like"/>
</dbReference>
<keyword evidence="9" id="KW-0805">Transcription regulation</keyword>
<evidence type="ECO:0000256" key="3">
    <source>
        <dbReference type="ARBA" id="ARBA00022723"/>
    </source>
</evidence>
<evidence type="ECO:0000256" key="1">
    <source>
        <dbReference type="ARBA" id="ARBA00004604"/>
    </source>
</evidence>